<dbReference type="OrthoDB" id="167578at2759"/>
<evidence type="ECO:0000313" key="2">
    <source>
        <dbReference type="Proteomes" id="UP000478052"/>
    </source>
</evidence>
<dbReference type="Proteomes" id="UP000478052">
    <property type="component" value="Unassembled WGS sequence"/>
</dbReference>
<proteinExistence type="predicted"/>
<reference evidence="1 2" key="1">
    <citation type="submission" date="2019-08" db="EMBL/GenBank/DDBJ databases">
        <title>Whole genome of Aphis craccivora.</title>
        <authorList>
            <person name="Voronova N.V."/>
            <person name="Shulinski R.S."/>
            <person name="Bandarenka Y.V."/>
            <person name="Zhorov D.G."/>
            <person name="Warner D."/>
        </authorList>
    </citation>
    <scope>NUCLEOTIDE SEQUENCE [LARGE SCALE GENOMIC DNA]</scope>
    <source>
        <strain evidence="1">180601</strain>
        <tissue evidence="1">Whole Body</tissue>
    </source>
</reference>
<accession>A0A6G0VMX8</accession>
<gene>
    <name evidence="1" type="ORF">FWK35_00039148</name>
</gene>
<feature type="non-terminal residue" evidence="1">
    <location>
        <position position="82"/>
    </location>
</feature>
<name>A0A6G0VMX8_APHCR</name>
<protein>
    <submittedName>
        <fullName evidence="1">Protein stand still-like</fullName>
    </submittedName>
</protein>
<dbReference type="EMBL" id="VUJU01014339">
    <property type="protein sequence ID" value="KAF0702302.1"/>
    <property type="molecule type" value="Genomic_DNA"/>
</dbReference>
<organism evidence="1 2">
    <name type="scientific">Aphis craccivora</name>
    <name type="common">Cowpea aphid</name>
    <dbReference type="NCBI Taxonomy" id="307492"/>
    <lineage>
        <taxon>Eukaryota</taxon>
        <taxon>Metazoa</taxon>
        <taxon>Ecdysozoa</taxon>
        <taxon>Arthropoda</taxon>
        <taxon>Hexapoda</taxon>
        <taxon>Insecta</taxon>
        <taxon>Pterygota</taxon>
        <taxon>Neoptera</taxon>
        <taxon>Paraneoptera</taxon>
        <taxon>Hemiptera</taxon>
        <taxon>Sternorrhyncha</taxon>
        <taxon>Aphidomorpha</taxon>
        <taxon>Aphidoidea</taxon>
        <taxon>Aphididae</taxon>
        <taxon>Aphidini</taxon>
        <taxon>Aphis</taxon>
        <taxon>Aphis</taxon>
    </lineage>
</organism>
<sequence length="82" mass="9314">MDRFITSTSNKKIRLDLEPVEAQNVDDSTTLISTQVSYKYLFDKFYKLQNVENLKVTAVCQNCFKVVSGSTKSSGNFLSHIK</sequence>
<keyword evidence="2" id="KW-1185">Reference proteome</keyword>
<evidence type="ECO:0000313" key="1">
    <source>
        <dbReference type="EMBL" id="KAF0702302.1"/>
    </source>
</evidence>
<dbReference type="AlphaFoldDB" id="A0A6G0VMX8"/>
<comment type="caution">
    <text evidence="1">The sequence shown here is derived from an EMBL/GenBank/DDBJ whole genome shotgun (WGS) entry which is preliminary data.</text>
</comment>